<proteinExistence type="predicted"/>
<keyword evidence="2" id="KW-0677">Repeat</keyword>
<sequence length="2095" mass="222415">MKKITLLLLLFLLTGTISYSQENFEGGIPAGWAVYNNSFGANLWTTISTVTTPPTICEGSVSAYVNGRENIGVGNTSEKWLVTNQVTVPTNGQLLFSTRSTINGFDNTTYQIRVSTVSQTSGFQIVAQWTEAQLNVIFNICEEKTVDLALAGYAGQDIYIAFVMLVNQPTTTPTGDRWILDDVRLVERCLEPTNIQVGGISLDGATITWDNPGGASQFEVEIVEFPNTATGSGETVTGTTFNATGLSESTQYQVFVRAVCDESNSDWVGPANFLTTSPGQTCNAPIQIATLPYSTTDNTSTYGDDVSGTPGTGCGSDNGFLNGDDVFYSFTAQNNGVVNITMTPTGTYSGLFVYNSCDNVGVSCIAGVASSDQTPRVIDLPVTAGQTYYIVISTWATPQSVAYTLTLQVVNCPPPASLSADNIGQTSAELSWSNPSGATSWEVAVQPAGSPIPSGSGETADTNSNFLADGLTESTAYQYYVRADCGDGTFSAWSGPFLFNTTICEASEQCDYIFRLTDDFLGWEGAFMQVRQNGIVVATLNLPSGTGPVDVIVPLCNGLPFDLFWVTSGGFPGEVGIQILNDSNQIVHTTPIGSGGLVGTVLYTDSLVECGVPECLAPSGLATVAGQISDSSAEVQWSVVPGITEYEVIWLPSPSTPPSASDTGTLTEDNPFLITGLEPATIYDVYVRAICATGTGNWSTALTFNTTICPVEDQCNYTFRLTDVGFGWEGATMQVRQNGIVVATLNLPSGTGPLDVTVPLCDNLPFDLFWNNAGFFANEVEIEIIDPFDESLYIMEDGSGNLAGTTLYNGFVSCTPPTCPKPNTLVASDLTQTGATLTWNEIGTATSWEVIILPAGSAAPLPTDTGEIVDEPTLTVSNLDPGTSYVFYVRAICAEDDLSNWSGPRAFVTVIVNDECENAIPIPVNPDTNCGQVVSGTVIGATGSSQPNDCEFSGTADDDVWFEFVAVTANHSINLLNATGSTGDLYHILYEGDDCGNLTQINCSDDNQSVATNLIPGQTYKIRVYTWLSGPQTTTFNVCIGTIPPPISTSTTLYTVEQLVQDILLDSTCATVSNITYSTGTNFGSTNGIGYFNKNNSSFQFEEGIILTTGNADRAPGPNVQFDILSDGAEALDSWGGDADLDAVLAGQGISGFSLSNATLLEFDFIPLDPNFSFNFIFASEEYGQYQCQYSDVFAFLLTDLTTGITTNLAVVPDTNIPVSATTIKNQLYNDNCISENEEYFGQYYGDPNGLPNLSAPTAFNGLTVPLTASAIVVPGTQYHIKLAIADFSPSDFFGDGSYDSAVFIQGGSFNIGNVNLGDDFLVAEGNAICPGDEQLLDTSLSPDNYSFVWSNQDGVIEGETGPSYLVTSPGTYTVEIQLLNSECTGSDTIVIEFFDDFETGEPNDLYFCSASGFGTFDLTENDEPLTATLGDNYVIGYYLTEVDATLNQNIITNPTAFNNTINPQTIYVRVSPAIGDCFALNNFQLIVEDLTPQFTITPDFSICEGAIGTIEVTPINYDPNSVTYTWTVDTNPLPDTTSSISVTTAGIYEVTVDFGGCTNTASTTVAVISIENSVPTFDPVTACQDSVLTLPTTSLNGVVGLWSGTGITPEGAVDTSAGGEFTFTFTPDAELFECAIAVYFTVNITATVVATFESLQTTYCLGEEVSALPTISDNGVVGTWNNGTIDTSVASGDEPFVYTFTPDAECNNVTTVSVTVNAPTAPLFANIALTYCEGDSVSALPTTSDNGITGEWANDTIDTSAPAVDVRYTFTSDAGQCASNFFIDVTITAKIPSNFNAVNPVCVGQELTLPTTSLEGTVGTWSGAGITSEGVVDTSVDNDALEVTFNPTGCAHGQTVTIQIVARPAVDPGVDQTVCAANGAFPLPSLTNGVYYSGPNGTGNVLTTEIPVSNTPQTVYIFAAGTLAGCSSESSFTVTFISVEADELSDVEECGRYFLPEIAVGNVYYTGPNQTGTQLVAGQAVEESQTIYVSAGSPSSCYDETSFEVVINNCGIQKGISPNGDGLNDFFDLTAFDVRTLSIYNRYGKKVYSRGNYSNEWVGQSSGGDELPDGTYYFVIEFNNIEAKTGWIYINRER</sequence>
<dbReference type="InterPro" id="IPR026341">
    <property type="entry name" value="T9SS_type_B"/>
</dbReference>
<reference evidence="6" key="1">
    <citation type="submission" date="2022-04" db="EMBL/GenBank/DDBJ databases">
        <title>Consumption of N2O by Flavobacterium azooxidireducens sp. nov. isolated from Decomposing Leaf Litter of Phragmites australis (Cav.).</title>
        <authorList>
            <person name="Behrendt U."/>
            <person name="Spanner T."/>
            <person name="Augustin J."/>
            <person name="Horn M.A."/>
            <person name="Kolb S."/>
            <person name="Ulrich A."/>
        </authorList>
    </citation>
    <scope>NUCLEOTIDE SEQUENCE</scope>
    <source>
        <strain evidence="6">IGB 4-14</strain>
    </source>
</reference>
<dbReference type="EMBL" id="CP096205">
    <property type="protein sequence ID" value="UPQ80725.1"/>
    <property type="molecule type" value="Genomic_DNA"/>
</dbReference>
<dbReference type="InterPro" id="IPR013783">
    <property type="entry name" value="Ig-like_fold"/>
</dbReference>
<dbReference type="Gene3D" id="2.60.120.200">
    <property type="match status" value="1"/>
</dbReference>
<dbReference type="Proteomes" id="UP000830583">
    <property type="component" value="Chromosome"/>
</dbReference>
<dbReference type="Pfam" id="PF23759">
    <property type="entry name" value="GBD_T9SS_assoc"/>
    <property type="match status" value="2"/>
</dbReference>
<dbReference type="NCBIfam" id="NF038128">
    <property type="entry name" value="choice_anch_J"/>
    <property type="match status" value="1"/>
</dbReference>
<dbReference type="Gene3D" id="2.60.40.10">
    <property type="entry name" value="Immunoglobulins"/>
    <property type="match status" value="4"/>
</dbReference>
<dbReference type="InterPro" id="IPR056600">
    <property type="entry name" value="GBD_T9SS_assoc"/>
</dbReference>
<dbReference type="PROSITE" id="PS50093">
    <property type="entry name" value="PKD"/>
    <property type="match status" value="1"/>
</dbReference>
<dbReference type="PROSITE" id="PS50853">
    <property type="entry name" value="FN3"/>
    <property type="match status" value="4"/>
</dbReference>
<dbReference type="InterPro" id="IPR036116">
    <property type="entry name" value="FN3_sf"/>
</dbReference>
<dbReference type="InterPro" id="IPR035986">
    <property type="entry name" value="PKD_dom_sf"/>
</dbReference>
<feature type="domain" description="Fibronectin type-III" evidence="5">
    <location>
        <begin position="617"/>
        <end position="709"/>
    </location>
</feature>
<evidence type="ECO:0000256" key="2">
    <source>
        <dbReference type="ARBA" id="ARBA00022737"/>
    </source>
</evidence>
<dbReference type="NCBIfam" id="TIGR04131">
    <property type="entry name" value="Bac_Flav_CTERM"/>
    <property type="match status" value="1"/>
</dbReference>
<dbReference type="InterPro" id="IPR003961">
    <property type="entry name" value="FN3_dom"/>
</dbReference>
<dbReference type="InterPro" id="IPR000601">
    <property type="entry name" value="PKD_dom"/>
</dbReference>
<organism evidence="6 7">
    <name type="scientific">Flavobacterium azooxidireducens</name>
    <dbReference type="NCBI Taxonomy" id="1871076"/>
    <lineage>
        <taxon>Bacteria</taxon>
        <taxon>Pseudomonadati</taxon>
        <taxon>Bacteroidota</taxon>
        <taxon>Flavobacteriia</taxon>
        <taxon>Flavobacteriales</taxon>
        <taxon>Flavobacteriaceae</taxon>
        <taxon>Flavobacterium</taxon>
    </lineage>
</organism>
<dbReference type="SUPFAM" id="SSF49299">
    <property type="entry name" value="PKD domain"/>
    <property type="match status" value="1"/>
</dbReference>
<dbReference type="Gene3D" id="2.60.40.1220">
    <property type="match status" value="1"/>
</dbReference>
<evidence type="ECO:0000313" key="7">
    <source>
        <dbReference type="Proteomes" id="UP000830583"/>
    </source>
</evidence>
<evidence type="ECO:0000256" key="1">
    <source>
        <dbReference type="ARBA" id="ARBA00022729"/>
    </source>
</evidence>
<dbReference type="SUPFAM" id="SSF49265">
    <property type="entry name" value="Fibronectin type III"/>
    <property type="match status" value="2"/>
</dbReference>
<keyword evidence="7" id="KW-1185">Reference proteome</keyword>
<evidence type="ECO:0000256" key="3">
    <source>
        <dbReference type="SAM" id="SignalP"/>
    </source>
</evidence>
<protein>
    <submittedName>
        <fullName evidence="6">Choice-of-anchor L domain-containing protein</fullName>
    </submittedName>
</protein>
<dbReference type="Pfam" id="PF00041">
    <property type="entry name" value="fn3"/>
    <property type="match status" value="4"/>
</dbReference>
<dbReference type="InterPro" id="IPR014755">
    <property type="entry name" value="Cu-Rt/internalin_Ig-like"/>
</dbReference>
<feature type="domain" description="Fibronectin type-III" evidence="5">
    <location>
        <begin position="191"/>
        <end position="279"/>
    </location>
</feature>
<gene>
    <name evidence="6" type="ORF">M0M57_07765</name>
</gene>
<dbReference type="PANTHER" id="PTHR13817:SF166">
    <property type="entry name" value="NEURONAL IGCAM-RELATED"/>
    <property type="match status" value="1"/>
</dbReference>
<feature type="domain" description="Fibronectin type-III" evidence="5">
    <location>
        <begin position="821"/>
        <end position="914"/>
    </location>
</feature>
<feature type="domain" description="Fibronectin type-III" evidence="5">
    <location>
        <begin position="414"/>
        <end position="506"/>
    </location>
</feature>
<dbReference type="SMART" id="SM00060">
    <property type="entry name" value="FN3"/>
    <property type="match status" value="5"/>
</dbReference>
<dbReference type="PANTHER" id="PTHR13817">
    <property type="entry name" value="TITIN"/>
    <property type="match status" value="1"/>
</dbReference>
<dbReference type="Gene3D" id="2.60.120.380">
    <property type="match status" value="2"/>
</dbReference>
<feature type="signal peptide" evidence="3">
    <location>
        <begin position="1"/>
        <end position="20"/>
    </location>
</feature>
<feature type="domain" description="PKD" evidence="4">
    <location>
        <begin position="1342"/>
        <end position="1382"/>
    </location>
</feature>
<dbReference type="RefSeq" id="WP_248436612.1">
    <property type="nucleotide sequence ID" value="NZ_CP096205.1"/>
</dbReference>
<evidence type="ECO:0000259" key="5">
    <source>
        <dbReference type="PROSITE" id="PS50853"/>
    </source>
</evidence>
<dbReference type="InterPro" id="IPR050964">
    <property type="entry name" value="Striated_Muscle_Regulatory"/>
</dbReference>
<dbReference type="NCBIfam" id="NF038133">
    <property type="entry name" value="choice_anch_L"/>
    <property type="match status" value="1"/>
</dbReference>
<evidence type="ECO:0000313" key="6">
    <source>
        <dbReference type="EMBL" id="UPQ80725.1"/>
    </source>
</evidence>
<name>A0ABY4KMU0_9FLAO</name>
<dbReference type="CDD" id="cd00063">
    <property type="entry name" value="FN3"/>
    <property type="match status" value="4"/>
</dbReference>
<feature type="chain" id="PRO_5045503897" evidence="3">
    <location>
        <begin position="21"/>
        <end position="2095"/>
    </location>
</feature>
<dbReference type="Pfam" id="PF13585">
    <property type="entry name" value="CHU_C"/>
    <property type="match status" value="1"/>
</dbReference>
<evidence type="ECO:0000259" key="4">
    <source>
        <dbReference type="PROSITE" id="PS50093"/>
    </source>
</evidence>
<accession>A0ABY4KMU0</accession>
<dbReference type="InterPro" id="IPR049804">
    <property type="entry name" value="Choice_anch_L"/>
</dbReference>
<keyword evidence="1 3" id="KW-0732">Signal</keyword>